<dbReference type="FunFam" id="3.30.930.10:FF:000006">
    <property type="entry name" value="Glycine--tRNA ligase alpha subunit"/>
    <property type="match status" value="1"/>
</dbReference>
<organism evidence="10 11">
    <name type="scientific">Cyanidium caldarium</name>
    <name type="common">Red alga</name>
    <dbReference type="NCBI Taxonomy" id="2771"/>
    <lineage>
        <taxon>Eukaryota</taxon>
        <taxon>Rhodophyta</taxon>
        <taxon>Bangiophyceae</taxon>
        <taxon>Cyanidiales</taxon>
        <taxon>Cyanidiaceae</taxon>
        <taxon>Cyanidium</taxon>
    </lineage>
</organism>
<dbReference type="Gene3D" id="1.20.58.180">
    <property type="entry name" value="Class II aaRS and biotin synthetases, domain 2"/>
    <property type="match status" value="1"/>
</dbReference>
<comment type="caution">
    <text evidence="10">The sequence shown here is derived from an EMBL/GenBank/DDBJ whole genome shotgun (WGS) entry which is preliminary data.</text>
</comment>
<comment type="catalytic activity">
    <reaction evidence="8">
        <text>tRNA(Gly) + glycine + ATP = glycyl-tRNA(Gly) + AMP + diphosphate</text>
        <dbReference type="Rhea" id="RHEA:16013"/>
        <dbReference type="Rhea" id="RHEA-COMP:9664"/>
        <dbReference type="Rhea" id="RHEA-COMP:9683"/>
        <dbReference type="ChEBI" id="CHEBI:30616"/>
        <dbReference type="ChEBI" id="CHEBI:33019"/>
        <dbReference type="ChEBI" id="CHEBI:57305"/>
        <dbReference type="ChEBI" id="CHEBI:78442"/>
        <dbReference type="ChEBI" id="CHEBI:78522"/>
        <dbReference type="ChEBI" id="CHEBI:456215"/>
        <dbReference type="EC" id="6.1.1.14"/>
    </reaction>
</comment>
<dbReference type="InterPro" id="IPR045864">
    <property type="entry name" value="aa-tRNA-synth_II/BPL/LPL"/>
</dbReference>
<evidence type="ECO:0000256" key="1">
    <source>
        <dbReference type="ARBA" id="ARBA00008226"/>
    </source>
</evidence>
<dbReference type="NCBIfam" id="TIGR00388">
    <property type="entry name" value="glyQ"/>
    <property type="match status" value="1"/>
</dbReference>
<dbReference type="NCBIfam" id="TIGR00211">
    <property type="entry name" value="glyS"/>
    <property type="match status" value="1"/>
</dbReference>
<dbReference type="NCBIfam" id="NF006827">
    <property type="entry name" value="PRK09348.1"/>
    <property type="match status" value="1"/>
</dbReference>
<evidence type="ECO:0000256" key="4">
    <source>
        <dbReference type="ARBA" id="ARBA00022741"/>
    </source>
</evidence>
<evidence type="ECO:0000256" key="3">
    <source>
        <dbReference type="ARBA" id="ARBA00022598"/>
    </source>
</evidence>
<dbReference type="PROSITE" id="PS50861">
    <property type="entry name" value="AA_TRNA_LIGASE_II_GLYAB"/>
    <property type="match status" value="2"/>
</dbReference>
<accession>A0AAV9IY43</accession>
<dbReference type="HAMAP" id="MF_00254">
    <property type="entry name" value="Gly_tRNA_synth_alpha"/>
    <property type="match status" value="1"/>
</dbReference>
<dbReference type="EC" id="6.1.1.14" evidence="2"/>
<dbReference type="PRINTS" id="PR01044">
    <property type="entry name" value="TRNASYNTHGA"/>
</dbReference>
<keyword evidence="6" id="KW-0648">Protein biosynthesis</keyword>
<evidence type="ECO:0000256" key="9">
    <source>
        <dbReference type="SAM" id="MobiDB-lite"/>
    </source>
</evidence>
<keyword evidence="3" id="KW-0436">Ligase</keyword>
<evidence type="ECO:0000313" key="11">
    <source>
        <dbReference type="Proteomes" id="UP001301350"/>
    </source>
</evidence>
<dbReference type="GO" id="GO:0005829">
    <property type="term" value="C:cytosol"/>
    <property type="evidence" value="ECO:0007669"/>
    <property type="project" value="TreeGrafter"/>
</dbReference>
<dbReference type="Pfam" id="PF02092">
    <property type="entry name" value="tRNA_synt_2f"/>
    <property type="match status" value="1"/>
</dbReference>
<proteinExistence type="inferred from homology"/>
<dbReference type="PANTHER" id="PTHR30075:SF2">
    <property type="entry name" value="GLYCINE--TRNA LIGASE, CHLOROPLASTIC_MITOCHONDRIAL 2"/>
    <property type="match status" value="1"/>
</dbReference>
<dbReference type="GO" id="GO:0006426">
    <property type="term" value="P:glycyl-tRNA aminoacylation"/>
    <property type="evidence" value="ECO:0007669"/>
    <property type="project" value="InterPro"/>
</dbReference>
<feature type="compositionally biased region" description="Low complexity" evidence="9">
    <location>
        <begin position="433"/>
        <end position="453"/>
    </location>
</feature>
<keyword evidence="4" id="KW-0547">Nucleotide-binding</keyword>
<evidence type="ECO:0000256" key="5">
    <source>
        <dbReference type="ARBA" id="ARBA00022840"/>
    </source>
</evidence>
<feature type="region of interest" description="Disordered" evidence="9">
    <location>
        <begin position="75"/>
        <end position="119"/>
    </location>
</feature>
<protein>
    <recommendedName>
        <fullName evidence="2">glycine--tRNA ligase</fullName>
        <ecNumber evidence="2">6.1.1.14</ecNumber>
    </recommendedName>
</protein>
<feature type="compositionally biased region" description="Low complexity" evidence="9">
    <location>
        <begin position="75"/>
        <end position="99"/>
    </location>
</feature>
<dbReference type="GO" id="GO:0004820">
    <property type="term" value="F:glycine-tRNA ligase activity"/>
    <property type="evidence" value="ECO:0007669"/>
    <property type="project" value="UniProtKB-EC"/>
</dbReference>
<dbReference type="Proteomes" id="UP001301350">
    <property type="component" value="Unassembled WGS sequence"/>
</dbReference>
<keyword evidence="7" id="KW-0030">Aminoacyl-tRNA synthetase</keyword>
<dbReference type="InterPro" id="IPR002310">
    <property type="entry name" value="Gly-tRNA_ligase_asu"/>
</dbReference>
<evidence type="ECO:0000256" key="7">
    <source>
        <dbReference type="ARBA" id="ARBA00023146"/>
    </source>
</evidence>
<evidence type="ECO:0000313" key="10">
    <source>
        <dbReference type="EMBL" id="KAK4537179.1"/>
    </source>
</evidence>
<dbReference type="PANTHER" id="PTHR30075">
    <property type="entry name" value="GLYCYL-TRNA SYNTHETASE"/>
    <property type="match status" value="1"/>
</dbReference>
<name>A0AAV9IY43_CYACA</name>
<evidence type="ECO:0000256" key="6">
    <source>
        <dbReference type="ARBA" id="ARBA00022917"/>
    </source>
</evidence>
<sequence>MNERRHDVMAFLSAGSGWVGWRAAGGCMARVPHWLRRGAALGRSCNIPTSACPAGGVWIRRSGVLGRHWMAAAERGSSSSSSSSSPSSTSEGGSPTRSRASSRPVRPGRVSASGDGHGTAAVPATQFSASRVLTFQEAIFRLQSYWASRGCILWRPYNSEVGAGTMNPATFLRVLGPEPWSVAYEEPSVRPDDSRYGENPNRIQQHTQFQVILKPCPPNCQDLLLGSYQALGVDSAAHDIRFVEDNWESPALGAWGLGYEVWMDGCEITQFTYFQQAGGLPVSPVALEITYGMERIMMALQQRDHFKDIEYAPGISYGEIFLQNEVEMSRYHLDEADIGRHRALFETYEAEAQALIGKALPVPAYNDLLRASHVFNVLDARGAIGVTERARYFQRMRGLAREVAALWLQRRKEADFPLLKTASVESGLGDGVAVPTSASPPASSPSTPAPDAEAATACLTLEVGTEELPPGDVDRALEQLQALMAEWLRETRLLPEAPPEATVIRRYATPRRLAVVVERLRRRQPDRRVEQRGPPRRTAFDADTGAPTAAAIGFCRRHGIDNVDAPEVELRSTPQGEYLFVVRPETGRDAESLLREQVAERVLSRIQFRRSMRWNASGVLFSRPIRWLVLMLDDQVVPLQYAGLTATAVTYGLRTLADASLNVSSASLASHYVAAVPQRLTHASQYAAIMRDQLGIVADVEQREVLVRQQAQQLAASLGGELHDPQDAILKEVARLVEAPHAILGTFDEAFLTLPEAVLTTVMRKHQRYFPIRRADVPRGDRAVRAPVQLLNAFVAVANGAHVDEVTVRSGNEAVLRARYADAKFFYDADCHTRLETLVPRLEGIVFQERLGSMRDKTRRIEALAPTLCEAMATTANVPADERQSLPMVTRTAAALCKADLATRLVVEFTDLAGVMGAHYAERQGQAQGVARAIYEAALPRAAGGALPETVPGAAIAVADRLDSLVGLFAVGMAPRSVADPFALRRAALGVVQILVASGYEAVDLARVVPLAAQQLPVPADAEVCRAVLEFVERRLEQWLIDGEGAVQMAAAAAEKEGVEAMDTGGNTSTHAAHVQMVRAVLRTHATAPARAYRILETLRRARDSGRLAEAITAFERPYRLVSAQGREFGAVQRALLCERAERELYEAMQARGLLAPRQRACDDVDGVLADLIAIKPSVDGFMDHVLVLVDDEALRRNRLALCEHISRVPRGVLDLSEIQQ</sequence>
<dbReference type="GO" id="GO:0005524">
    <property type="term" value="F:ATP binding"/>
    <property type="evidence" value="ECO:0007669"/>
    <property type="project" value="UniProtKB-KW"/>
</dbReference>
<keyword evidence="11" id="KW-1185">Reference proteome</keyword>
<evidence type="ECO:0000256" key="8">
    <source>
        <dbReference type="ARBA" id="ARBA00047937"/>
    </source>
</evidence>
<dbReference type="Gene3D" id="3.30.930.10">
    <property type="entry name" value="Bira Bifunctional Protein, Domain 2"/>
    <property type="match status" value="1"/>
</dbReference>
<evidence type="ECO:0000256" key="2">
    <source>
        <dbReference type="ARBA" id="ARBA00012829"/>
    </source>
</evidence>
<feature type="region of interest" description="Disordered" evidence="9">
    <location>
        <begin position="431"/>
        <end position="453"/>
    </location>
</feature>
<dbReference type="EMBL" id="JANCYW010000011">
    <property type="protein sequence ID" value="KAK4537179.1"/>
    <property type="molecule type" value="Genomic_DNA"/>
</dbReference>
<comment type="similarity">
    <text evidence="1">Belongs to the class-II aminoacyl-tRNA synthetase family.</text>
</comment>
<gene>
    <name evidence="10" type="ORF">CDCA_CDCA11G3204</name>
</gene>
<dbReference type="Pfam" id="PF02091">
    <property type="entry name" value="tRNA-synt_2e"/>
    <property type="match status" value="1"/>
</dbReference>
<dbReference type="HAMAP" id="MF_00255">
    <property type="entry name" value="Gly_tRNA_synth_beta"/>
    <property type="match status" value="1"/>
</dbReference>
<dbReference type="SUPFAM" id="SSF55681">
    <property type="entry name" value="Class II aaRS and biotin synthetases"/>
    <property type="match status" value="1"/>
</dbReference>
<reference evidence="10 11" key="1">
    <citation type="submission" date="2022-07" db="EMBL/GenBank/DDBJ databases">
        <title>Genome-wide signatures of adaptation to extreme environments.</title>
        <authorList>
            <person name="Cho C.H."/>
            <person name="Yoon H.S."/>
        </authorList>
    </citation>
    <scope>NUCLEOTIDE SEQUENCE [LARGE SCALE GENOMIC DNA]</scope>
    <source>
        <strain evidence="10 11">DBV 063 E5</strain>
    </source>
</reference>
<dbReference type="AlphaFoldDB" id="A0AAV9IY43"/>
<keyword evidence="5" id="KW-0067">ATP-binding</keyword>
<dbReference type="InterPro" id="IPR006194">
    <property type="entry name" value="Gly-tRNA-synth_heterodimer"/>
</dbReference>
<dbReference type="InterPro" id="IPR015944">
    <property type="entry name" value="Gly-tRNA-synth_bsu"/>
</dbReference>
<dbReference type="SUPFAM" id="SSF109604">
    <property type="entry name" value="HD-domain/PDEase-like"/>
    <property type="match status" value="1"/>
</dbReference>